<evidence type="ECO:0000313" key="1">
    <source>
        <dbReference type="EMBL" id="EFN68513.1"/>
    </source>
</evidence>
<dbReference type="InParanoid" id="E2ADH9"/>
<keyword evidence="2" id="KW-1185">Reference proteome</keyword>
<dbReference type="EMBL" id="GL438754">
    <property type="protein sequence ID" value="EFN68513.1"/>
    <property type="molecule type" value="Genomic_DNA"/>
</dbReference>
<sequence>MLRQGLEESFVDVESTVVIPLLSEDPASGYEQLRVGQENTTEFFIGQFVEILESPSAFNCRDDNLVRKGQCPDVRVHRDGAD</sequence>
<evidence type="ECO:0000313" key="2">
    <source>
        <dbReference type="Proteomes" id="UP000000311"/>
    </source>
</evidence>
<dbReference type="AlphaFoldDB" id="E2ADH9"/>
<name>E2ADH9_CAMFO</name>
<dbReference type="Proteomes" id="UP000000311">
    <property type="component" value="Unassembled WGS sequence"/>
</dbReference>
<proteinExistence type="predicted"/>
<accession>E2ADH9</accession>
<gene>
    <name evidence="1" type="ORF">EAG_02179</name>
</gene>
<organism evidence="2">
    <name type="scientific">Camponotus floridanus</name>
    <name type="common">Florida carpenter ant</name>
    <dbReference type="NCBI Taxonomy" id="104421"/>
    <lineage>
        <taxon>Eukaryota</taxon>
        <taxon>Metazoa</taxon>
        <taxon>Ecdysozoa</taxon>
        <taxon>Arthropoda</taxon>
        <taxon>Hexapoda</taxon>
        <taxon>Insecta</taxon>
        <taxon>Pterygota</taxon>
        <taxon>Neoptera</taxon>
        <taxon>Endopterygota</taxon>
        <taxon>Hymenoptera</taxon>
        <taxon>Apocrita</taxon>
        <taxon>Aculeata</taxon>
        <taxon>Formicoidea</taxon>
        <taxon>Formicidae</taxon>
        <taxon>Formicinae</taxon>
        <taxon>Camponotus</taxon>
    </lineage>
</organism>
<reference evidence="1 2" key="1">
    <citation type="journal article" date="2010" name="Science">
        <title>Genomic comparison of the ants Camponotus floridanus and Harpegnathos saltator.</title>
        <authorList>
            <person name="Bonasio R."/>
            <person name="Zhang G."/>
            <person name="Ye C."/>
            <person name="Mutti N.S."/>
            <person name="Fang X."/>
            <person name="Qin N."/>
            <person name="Donahue G."/>
            <person name="Yang P."/>
            <person name="Li Q."/>
            <person name="Li C."/>
            <person name="Zhang P."/>
            <person name="Huang Z."/>
            <person name="Berger S.L."/>
            <person name="Reinberg D."/>
            <person name="Wang J."/>
            <person name="Liebig J."/>
        </authorList>
    </citation>
    <scope>NUCLEOTIDE SEQUENCE [LARGE SCALE GENOMIC DNA]</scope>
    <source>
        <strain evidence="2">C129</strain>
    </source>
</reference>
<protein>
    <submittedName>
        <fullName evidence="1">Uncharacterized protein</fullName>
    </submittedName>
</protein>